<evidence type="ECO:0000313" key="2">
    <source>
        <dbReference type="EMBL" id="KOX89152.1"/>
    </source>
</evidence>
<comment type="caution">
    <text evidence="2">The sequence shown here is derived from an EMBL/GenBank/DDBJ whole genome shotgun (WGS) entry which is preliminary data.</text>
</comment>
<dbReference type="CDD" id="cd03330">
    <property type="entry name" value="Macro_Ttha0132-like"/>
    <property type="match status" value="1"/>
</dbReference>
<dbReference type="PANTHER" id="PTHR11106">
    <property type="entry name" value="GANGLIOSIDE INDUCED DIFFERENTIATION ASSOCIATED PROTEIN 2-RELATED"/>
    <property type="match status" value="1"/>
</dbReference>
<dbReference type="GO" id="GO:0016787">
    <property type="term" value="F:hydrolase activity"/>
    <property type="evidence" value="ECO:0007669"/>
    <property type="project" value="UniProtKB-KW"/>
</dbReference>
<protein>
    <submittedName>
        <fullName evidence="2">O-acetyl-ADP-ribose deacetylase</fullName>
        <ecNumber evidence="2">3.5.1.-</ecNumber>
    </submittedName>
</protein>
<gene>
    <name evidence="2" type="primary">ymdB</name>
    <name evidence="2" type="ORF">BVI061214_00305</name>
</gene>
<feature type="domain" description="Macro" evidence="1">
    <location>
        <begin position="1"/>
        <end position="159"/>
    </location>
</feature>
<proteinExistence type="predicted"/>
<dbReference type="PANTHER" id="PTHR11106:SF111">
    <property type="entry name" value="MACRO DOMAIN-CONTAINING PROTEIN"/>
    <property type="match status" value="1"/>
</dbReference>
<dbReference type="SMART" id="SM00506">
    <property type="entry name" value="A1pp"/>
    <property type="match status" value="1"/>
</dbReference>
<accession>A0A0M9ACG3</accession>
<dbReference type="PROSITE" id="PS51154">
    <property type="entry name" value="MACRO"/>
    <property type="match status" value="1"/>
</dbReference>
<dbReference type="EMBL" id="LHCI01000106">
    <property type="protein sequence ID" value="KOX89152.1"/>
    <property type="molecule type" value="Genomic_DNA"/>
</dbReference>
<dbReference type="RefSeq" id="WP_053767050.1">
    <property type="nucleotide sequence ID" value="NZ_LHCI01000106.1"/>
</dbReference>
<dbReference type="EC" id="3.5.1.-" evidence="2"/>
<dbReference type="PATRIC" id="fig|271.14.peg.395"/>
<dbReference type="SUPFAM" id="SSF52949">
    <property type="entry name" value="Macro domain-like"/>
    <property type="match status" value="1"/>
</dbReference>
<sequence>MARIRIAEGDITEFDGDAIVNAANNYLKLGAGVAGAILRKGGPSIQEECDRIGKIRVGEAAVTGAGNLKVRYVIHAAVLGDEPASLETVRQATRSALEKAVELGLKTVAFPLLGTGVGGLPVEAVARVMLEEIKKAPDTLEVTLYGYRKEDAEAIRRAL</sequence>
<name>A0A0M9ACG3_THEAQ</name>
<organism evidence="2 3">
    <name type="scientific">Thermus aquaticus</name>
    <dbReference type="NCBI Taxonomy" id="271"/>
    <lineage>
        <taxon>Bacteria</taxon>
        <taxon>Thermotogati</taxon>
        <taxon>Deinococcota</taxon>
        <taxon>Deinococci</taxon>
        <taxon>Thermales</taxon>
        <taxon>Thermaceae</taxon>
        <taxon>Thermus</taxon>
    </lineage>
</organism>
<evidence type="ECO:0000313" key="3">
    <source>
        <dbReference type="Proteomes" id="UP000037685"/>
    </source>
</evidence>
<reference evidence="2 3" key="1">
    <citation type="submission" date="2015-07" db="EMBL/GenBank/DDBJ databases">
        <authorList>
            <person name="Noorani M."/>
        </authorList>
    </citation>
    <scope>NUCLEOTIDE SEQUENCE [LARGE SCALE GENOMIC DNA]</scope>
    <source>
        <strain evidence="3">ATCC 25104 / DSM 625 / JCM 10724 / NBRC 103206 / NCIMB 11243 / YT-1</strain>
    </source>
</reference>
<dbReference type="Proteomes" id="UP000037685">
    <property type="component" value="Unassembled WGS sequence"/>
</dbReference>
<keyword evidence="2" id="KW-0378">Hydrolase</keyword>
<dbReference type="InterPro" id="IPR043472">
    <property type="entry name" value="Macro_dom-like"/>
</dbReference>
<dbReference type="Pfam" id="PF01661">
    <property type="entry name" value="Macro"/>
    <property type="match status" value="1"/>
</dbReference>
<dbReference type="InterPro" id="IPR002589">
    <property type="entry name" value="Macro_dom"/>
</dbReference>
<dbReference type="Gene3D" id="3.40.220.10">
    <property type="entry name" value="Leucine Aminopeptidase, subunit E, domain 1"/>
    <property type="match status" value="1"/>
</dbReference>
<evidence type="ECO:0000259" key="1">
    <source>
        <dbReference type="PROSITE" id="PS51154"/>
    </source>
</evidence>
<dbReference type="AlphaFoldDB" id="A0A0M9ACG3"/>